<proteinExistence type="predicted"/>
<keyword evidence="1" id="KW-1133">Transmembrane helix</keyword>
<name>A0A437AHX2_9MICR</name>
<feature type="transmembrane region" description="Helical" evidence="1">
    <location>
        <begin position="439"/>
        <end position="461"/>
    </location>
</feature>
<sequence length="464" mass="54488">VAVDDVEILDSFFICDHNLVQSNYSFKQKKKTPLKKKLSLINQLKSIITLPYNLTKLIELREELCSTSLTNFHSEIISFINMYPLRKIEDVYTLFVVTPCALVNDLKMDTSSHFKFVYFYLLAKFYDLPLPEADNAVKILSLPYLKDLQIETENLSVNEINLYNDLSKQLNLLKLQNDDVFIEVLEEKKDEFIFFEKTLTENDTLTDHFTKFIEKNSEKEIVLSLISLFSRNIAPNKVLIPLLDYLIRFIEKTNVENLSKRKLQNIQPVFLARILFLLKDKKMDSLYRSLKIPKIDYTNLQPFLQSDYLFSFLMYTSLFTKTDLTNFISKLTPNEIKKVLRIVGRFYLIKNGNNLGIRKLVLKTYLENKDEEFILKNLNNKEINGLLLLFLSIFVATSHRNTSKMTQDTSFKDTNGQLSHHYEEFYFEKDNEIIEKEQIHLISITVVIVFVLLCIAIGMFYKYL</sequence>
<accession>A0A437AHX2</accession>
<gene>
    <name evidence="2" type="ORF">TUBRATIS_28030</name>
</gene>
<feature type="non-terminal residue" evidence="2">
    <location>
        <position position="1"/>
    </location>
</feature>
<organism evidence="2 3">
    <name type="scientific">Tubulinosema ratisbonensis</name>
    <dbReference type="NCBI Taxonomy" id="291195"/>
    <lineage>
        <taxon>Eukaryota</taxon>
        <taxon>Fungi</taxon>
        <taxon>Fungi incertae sedis</taxon>
        <taxon>Microsporidia</taxon>
        <taxon>Tubulinosematoidea</taxon>
        <taxon>Tubulinosematidae</taxon>
        <taxon>Tubulinosema</taxon>
    </lineage>
</organism>
<evidence type="ECO:0000313" key="3">
    <source>
        <dbReference type="Proteomes" id="UP000282876"/>
    </source>
</evidence>
<keyword evidence="1" id="KW-0472">Membrane</keyword>
<protein>
    <submittedName>
        <fullName evidence="2">Trafficking protein particle complex subunit 11</fullName>
    </submittedName>
</protein>
<dbReference type="STRING" id="291195.A0A437AHX2"/>
<evidence type="ECO:0000256" key="1">
    <source>
        <dbReference type="SAM" id="Phobius"/>
    </source>
</evidence>
<comment type="caution">
    <text evidence="2">The sequence shown here is derived from an EMBL/GenBank/DDBJ whole genome shotgun (WGS) entry which is preliminary data.</text>
</comment>
<dbReference type="EMBL" id="RCSS01000784">
    <property type="protein sequence ID" value="RVD90765.1"/>
    <property type="molecule type" value="Genomic_DNA"/>
</dbReference>
<dbReference type="AlphaFoldDB" id="A0A437AHX2"/>
<keyword evidence="3" id="KW-1185">Reference proteome</keyword>
<dbReference type="Proteomes" id="UP000282876">
    <property type="component" value="Unassembled WGS sequence"/>
</dbReference>
<reference evidence="2 3" key="1">
    <citation type="submission" date="2018-10" db="EMBL/GenBank/DDBJ databases">
        <title>Draft genome sequence of the microsporidian Tubulinosema ratisbonensis.</title>
        <authorList>
            <person name="Polonais V."/>
            <person name="Peyretaillade E."/>
            <person name="Niehus S."/>
            <person name="Wawrzyniak I."/>
            <person name="Franchet A."/>
            <person name="Gaspin C."/>
            <person name="Reichstadt M."/>
            <person name="Belser C."/>
            <person name="Labadie K."/>
            <person name="Delbac F."/>
            <person name="Ferrandon D."/>
        </authorList>
    </citation>
    <scope>NUCLEOTIDE SEQUENCE [LARGE SCALE GENOMIC DNA]</scope>
    <source>
        <strain evidence="2 3">Franzen</strain>
    </source>
</reference>
<dbReference type="OrthoDB" id="2195444at2759"/>
<evidence type="ECO:0000313" key="2">
    <source>
        <dbReference type="EMBL" id="RVD90765.1"/>
    </source>
</evidence>
<dbReference type="VEuPathDB" id="MicrosporidiaDB:TUBRATIS_28030"/>
<keyword evidence="1" id="KW-0812">Transmembrane</keyword>